<feature type="signal peptide" evidence="3">
    <location>
        <begin position="1"/>
        <end position="18"/>
    </location>
</feature>
<dbReference type="EMBL" id="LFMY01000018">
    <property type="protein sequence ID" value="OKL55603.1"/>
    <property type="molecule type" value="Genomic_DNA"/>
</dbReference>
<accession>A0A1Q5Q761</accession>
<evidence type="ECO:0000256" key="3">
    <source>
        <dbReference type="SAM" id="SignalP"/>
    </source>
</evidence>
<dbReference type="GO" id="GO:0017057">
    <property type="term" value="F:6-phosphogluconolactonase activity"/>
    <property type="evidence" value="ECO:0007669"/>
    <property type="project" value="TreeGrafter"/>
</dbReference>
<sequence>MNIKSVLFAIHTITSAAATTLYASHYDGHIFTLSLSASQNGSTSLTLASTLQACGEMPSWLMLDAAEHVLYCVDESGTKSYGNGSLSSFAISSNGSLAESSSSSSKVTTMPGGVASVIYQAGDNNNNNKKKKKFLAIAHYAGAALSTFQLPLTPDSQPNQVFTFTLTEPVADPSRQDTSHPHEVFLDPTGKYILSPDLGADLIRVFTIASDGILQECDPFKVTAGNGPRHGAFYPASVSNDHNTTTLYIVNELSNTLSTYAVEYTDDDSCLSLSTLNETTPYPTTPLPSNAYVSEIRIPDNDIYISIRSDQGFAPNDSLATLELVDGTGPLAAFKNLSSSYGTVPRTFALSPDGSMVAIGNQASSNVAVVARDVETGQLGELLGSVQVGSEGQPGQSNGLSSVIWGNDHD</sequence>
<dbReference type="InterPro" id="IPR015943">
    <property type="entry name" value="WD40/YVTN_repeat-like_dom_sf"/>
</dbReference>
<comment type="caution">
    <text evidence="4">The sequence shown here is derived from an EMBL/GenBank/DDBJ whole genome shotgun (WGS) entry which is preliminary data.</text>
</comment>
<dbReference type="SUPFAM" id="SSF50974">
    <property type="entry name" value="Nitrous oxide reductase, N-terminal domain"/>
    <property type="match status" value="1"/>
</dbReference>
<name>A0A1Q5Q761_TALAT</name>
<keyword evidence="5" id="KW-1185">Reference proteome</keyword>
<proteinExistence type="inferred from homology"/>
<dbReference type="STRING" id="1441469.A0A1Q5Q761"/>
<dbReference type="RefSeq" id="XP_020115724.1">
    <property type="nucleotide sequence ID" value="XM_020264093.1"/>
</dbReference>
<evidence type="ECO:0000256" key="2">
    <source>
        <dbReference type="SAM" id="MobiDB-lite"/>
    </source>
</evidence>
<keyword evidence="3" id="KW-0732">Signal</keyword>
<dbReference type="InterPro" id="IPR019405">
    <property type="entry name" value="Lactonase_7-beta_prop"/>
</dbReference>
<feature type="compositionally biased region" description="Polar residues" evidence="2">
    <location>
        <begin position="387"/>
        <end position="401"/>
    </location>
</feature>
<reference evidence="4 5" key="1">
    <citation type="submission" date="2015-06" db="EMBL/GenBank/DDBJ databases">
        <title>Talaromyces atroroseus IBT 11181 draft genome.</title>
        <authorList>
            <person name="Rasmussen K.B."/>
            <person name="Rasmussen S."/>
            <person name="Petersen B."/>
            <person name="Sicheritz-Ponten T."/>
            <person name="Mortensen U.H."/>
            <person name="Thrane U."/>
        </authorList>
    </citation>
    <scope>NUCLEOTIDE SEQUENCE [LARGE SCALE GENOMIC DNA]</scope>
    <source>
        <strain evidence="4 5">IBT 11181</strain>
    </source>
</reference>
<gene>
    <name evidence="4" type="ORF">UA08_09032</name>
</gene>
<dbReference type="Pfam" id="PF10282">
    <property type="entry name" value="Lactonase"/>
    <property type="match status" value="1"/>
</dbReference>
<dbReference type="Proteomes" id="UP000214365">
    <property type="component" value="Unassembled WGS sequence"/>
</dbReference>
<comment type="similarity">
    <text evidence="1">Belongs to the cycloisomerase 2 family.</text>
</comment>
<feature type="chain" id="PRO_5011981962" description="6-phosphogluconolactonase" evidence="3">
    <location>
        <begin position="19"/>
        <end position="410"/>
    </location>
</feature>
<evidence type="ECO:0008006" key="6">
    <source>
        <dbReference type="Google" id="ProtNLM"/>
    </source>
</evidence>
<evidence type="ECO:0000313" key="5">
    <source>
        <dbReference type="Proteomes" id="UP000214365"/>
    </source>
</evidence>
<dbReference type="OrthoDB" id="9972196at2759"/>
<evidence type="ECO:0000313" key="4">
    <source>
        <dbReference type="EMBL" id="OKL55603.1"/>
    </source>
</evidence>
<dbReference type="InterPro" id="IPR050282">
    <property type="entry name" value="Cycloisomerase_2"/>
</dbReference>
<dbReference type="PANTHER" id="PTHR30344">
    <property type="entry name" value="6-PHOSPHOGLUCONOLACTONASE-RELATED"/>
    <property type="match status" value="1"/>
</dbReference>
<feature type="region of interest" description="Disordered" evidence="2">
    <location>
        <begin position="387"/>
        <end position="410"/>
    </location>
</feature>
<dbReference type="AlphaFoldDB" id="A0A1Q5Q761"/>
<dbReference type="Gene3D" id="2.130.10.10">
    <property type="entry name" value="YVTN repeat-like/Quinoprotein amine dehydrogenase"/>
    <property type="match status" value="1"/>
</dbReference>
<organism evidence="4 5">
    <name type="scientific">Talaromyces atroroseus</name>
    <dbReference type="NCBI Taxonomy" id="1441469"/>
    <lineage>
        <taxon>Eukaryota</taxon>
        <taxon>Fungi</taxon>
        <taxon>Dikarya</taxon>
        <taxon>Ascomycota</taxon>
        <taxon>Pezizomycotina</taxon>
        <taxon>Eurotiomycetes</taxon>
        <taxon>Eurotiomycetidae</taxon>
        <taxon>Eurotiales</taxon>
        <taxon>Trichocomaceae</taxon>
        <taxon>Talaromyces</taxon>
        <taxon>Talaromyces sect. Trachyspermi</taxon>
    </lineage>
</organism>
<dbReference type="PANTHER" id="PTHR30344:SF1">
    <property type="entry name" value="6-PHOSPHOGLUCONOLACTONASE"/>
    <property type="match status" value="1"/>
</dbReference>
<dbReference type="InterPro" id="IPR011045">
    <property type="entry name" value="N2O_reductase_N"/>
</dbReference>
<evidence type="ECO:0000256" key="1">
    <source>
        <dbReference type="ARBA" id="ARBA00005564"/>
    </source>
</evidence>
<dbReference type="GeneID" id="31008788"/>
<protein>
    <recommendedName>
        <fullName evidence="6">6-phosphogluconolactonase</fullName>
    </recommendedName>
</protein>